<keyword evidence="2" id="KW-1185">Reference proteome</keyword>
<sequence length="151" mass="17289">MGKAGSIWVAWVRRKYLSRSTFWALNVNSQSISWSFRKILKLRPTAARFLRIKVGNGDDTFFWWDPWTPFGPLLDFLGKDAPAKLGIPLSSLVKDVMLNGGWNLPPARSEAFLQVLCYIISIEPSQIWNAIRASKPPVPWAPIIWHKKQQL</sequence>
<dbReference type="EMBL" id="OU466860">
    <property type="protein sequence ID" value="CAH2061434.1"/>
    <property type="molecule type" value="Genomic_DNA"/>
</dbReference>
<proteinExistence type="predicted"/>
<dbReference type="AlphaFoldDB" id="A0AAU9SAR7"/>
<protein>
    <recommendedName>
        <fullName evidence="3">Reverse transcriptase zinc-binding domain-containing protein</fullName>
    </recommendedName>
</protein>
<dbReference type="Proteomes" id="UP000836841">
    <property type="component" value="Chromosome 4"/>
</dbReference>
<gene>
    <name evidence="1" type="ORF">TAV2_LOCUS14614</name>
</gene>
<evidence type="ECO:0008006" key="3">
    <source>
        <dbReference type="Google" id="ProtNLM"/>
    </source>
</evidence>
<organism evidence="1 2">
    <name type="scientific">Thlaspi arvense</name>
    <name type="common">Field penny-cress</name>
    <dbReference type="NCBI Taxonomy" id="13288"/>
    <lineage>
        <taxon>Eukaryota</taxon>
        <taxon>Viridiplantae</taxon>
        <taxon>Streptophyta</taxon>
        <taxon>Embryophyta</taxon>
        <taxon>Tracheophyta</taxon>
        <taxon>Spermatophyta</taxon>
        <taxon>Magnoliopsida</taxon>
        <taxon>eudicotyledons</taxon>
        <taxon>Gunneridae</taxon>
        <taxon>Pentapetalae</taxon>
        <taxon>rosids</taxon>
        <taxon>malvids</taxon>
        <taxon>Brassicales</taxon>
        <taxon>Brassicaceae</taxon>
        <taxon>Thlaspideae</taxon>
        <taxon>Thlaspi</taxon>
    </lineage>
</organism>
<reference evidence="1 2" key="1">
    <citation type="submission" date="2022-03" db="EMBL/GenBank/DDBJ databases">
        <authorList>
            <person name="Nunn A."/>
            <person name="Chopra R."/>
            <person name="Nunn A."/>
            <person name="Contreras Garrido A."/>
        </authorList>
    </citation>
    <scope>NUCLEOTIDE SEQUENCE [LARGE SCALE GENOMIC DNA]</scope>
</reference>
<name>A0AAU9SAR7_THLAR</name>
<accession>A0AAU9SAR7</accession>
<evidence type="ECO:0000313" key="2">
    <source>
        <dbReference type="Proteomes" id="UP000836841"/>
    </source>
</evidence>
<evidence type="ECO:0000313" key="1">
    <source>
        <dbReference type="EMBL" id="CAH2061434.1"/>
    </source>
</evidence>